<proteinExistence type="predicted"/>
<reference evidence="1" key="1">
    <citation type="submission" date="2019-05" db="EMBL/GenBank/DDBJ databases">
        <title>Revised genome assembly of Burkholderiaceae (previously Ralstonia) sp. PBA.</title>
        <authorList>
            <person name="Gan H.M."/>
        </authorList>
    </citation>
    <scope>NUCLEOTIDE SEQUENCE</scope>
    <source>
        <strain evidence="1">PBA</strain>
    </source>
</reference>
<sequence>MLGGISATTAALFGSLSLSACGGGDDPAPTTPTPPTPTDPIVKPTALGFSPVAHSLADVVKLPTGYSMSVLYALGDPLVYGISSWAGDGSETGASYELRAGDHHDGMYFFGLSDAGAYDPKRSDRGLLCLNHENITQNFLHPAGTSYTNPRPASDVDKEVNAHGVSIVEVKRGASGNGMTYVRGSMYNRRLTAATPMELEGPVRGNARVVTKYSADGTRTRGTVNNCANGMTPWGTYLTCEENWEGYFRRDADTTRADNASLNRYSLTANQGGSFGWSQLTGDLYERWYIAATGATAADDYRNAANTYGWIVEVDPFDPNSTPVKRTALGRFAHEGCWPCNPVAGKPMVFYMGDDKSGDYIYKFVSTAKYDPADKGLAAGAKYMNDGTLYVARFDASGAGEWLPLTTANPALAAFPSLADIMIDTRLAADAVGATKMDRPEWGAVNPLNGEVYMTLTNSNNTLSAANPRPGNPNGHIIRWHEDGGDATATTFKWDVYVFGSPTAAPATYNISGLTASNDMSSPDGLWFDSRGILWIQTDDGAYTGTTNCMMLAATPGTVGDGGAATPTGNDGTTPGVATLKGANPTEANLRRFLVGPIDCEITGIAMTPDHKTMFVNIQHPGDGGTGHWPASQTNPASTARPRSATIAITKDDGGEIGV</sequence>
<accession>A0ACD3SMB2</accession>
<dbReference type="EMBL" id="AKCV02000025">
    <property type="protein sequence ID" value="TMS57329.1"/>
    <property type="molecule type" value="Genomic_DNA"/>
</dbReference>
<name>A0ACD3SMB2_9BURK</name>
<evidence type="ECO:0000313" key="2">
    <source>
        <dbReference type="Proteomes" id="UP000004277"/>
    </source>
</evidence>
<dbReference type="Proteomes" id="UP000004277">
    <property type="component" value="Unassembled WGS sequence"/>
</dbReference>
<gene>
    <name evidence="1" type="ORF">MW7_014880</name>
</gene>
<keyword evidence="2" id="KW-1185">Reference proteome</keyword>
<organism evidence="1 2">
    <name type="scientific">Imbroritus primus</name>
    <dbReference type="NCBI Taxonomy" id="3058603"/>
    <lineage>
        <taxon>Bacteria</taxon>
        <taxon>Pseudomonadati</taxon>
        <taxon>Pseudomonadota</taxon>
        <taxon>Betaproteobacteria</taxon>
        <taxon>Burkholderiales</taxon>
        <taxon>Burkholderiaceae</taxon>
        <taxon>Imbroritus</taxon>
    </lineage>
</organism>
<evidence type="ECO:0000313" key="1">
    <source>
        <dbReference type="EMBL" id="TMS57329.1"/>
    </source>
</evidence>
<protein>
    <submittedName>
        <fullName evidence="1">PhoX family phosphatase</fullName>
    </submittedName>
</protein>
<comment type="caution">
    <text evidence="1">The sequence shown here is derived from an EMBL/GenBank/DDBJ whole genome shotgun (WGS) entry which is preliminary data.</text>
</comment>